<dbReference type="GO" id="GO:0019634">
    <property type="term" value="P:organic phosphonate metabolic process"/>
    <property type="evidence" value="ECO:0007669"/>
    <property type="project" value="InterPro"/>
</dbReference>
<evidence type="ECO:0000313" key="1">
    <source>
        <dbReference type="EMBL" id="ETX07018.1"/>
    </source>
</evidence>
<dbReference type="PIRSF" id="PIRSF020680">
    <property type="entry name" value="PhnH"/>
    <property type="match status" value="1"/>
</dbReference>
<comment type="caution">
    <text evidence="1">The sequence shown here is derived from an EMBL/GenBank/DDBJ whole genome shotgun (WGS) entry which is preliminary data.</text>
</comment>
<keyword evidence="2" id="KW-1185">Reference proteome</keyword>
<dbReference type="InterPro" id="IPR008772">
    <property type="entry name" value="Phosphonate_metab_PhnH"/>
</dbReference>
<protein>
    <recommendedName>
        <fullName evidence="3">Phosphonate metabolism protein PhnH</fullName>
    </recommendedName>
</protein>
<sequence length="203" mass="22315">MPQVSTQPGFTHPVFDSQRVFRAAAMAMARPGQPQSVCRADGSPLDLPRIEAVHPASLALLLALADLDTPLWLDERLRTGDLPAYLRFHTGAEITPERPAVSFALFADGYDGAYMEDFTIGQEAYPELSTTLLIQVSDLTSGAPHRVRGPGIQTAETLRPGGLDTRFWTEWRLNHTLYPCGLDVMLIAGHEILGLPRSVHEEE</sequence>
<dbReference type="Gene3D" id="3.40.50.11310">
    <property type="entry name" value="Bacterial phosphonate metabolism protein PhnH"/>
    <property type="match status" value="1"/>
</dbReference>
<dbReference type="Proteomes" id="UP000019140">
    <property type="component" value="Unassembled WGS sequence"/>
</dbReference>
<evidence type="ECO:0008006" key="3">
    <source>
        <dbReference type="Google" id="ProtNLM"/>
    </source>
</evidence>
<proteinExistence type="predicted"/>
<dbReference type="Pfam" id="PF05845">
    <property type="entry name" value="PhnH"/>
    <property type="match status" value="1"/>
</dbReference>
<organism evidence="1 2">
    <name type="scientific">Candidatus Entotheonella gemina</name>
    <dbReference type="NCBI Taxonomy" id="1429439"/>
    <lineage>
        <taxon>Bacteria</taxon>
        <taxon>Pseudomonadati</taxon>
        <taxon>Nitrospinota/Tectimicrobiota group</taxon>
        <taxon>Candidatus Tectimicrobiota</taxon>
        <taxon>Candidatus Entotheonellia</taxon>
        <taxon>Candidatus Entotheonellales</taxon>
        <taxon>Candidatus Entotheonellaceae</taxon>
        <taxon>Candidatus Entotheonella</taxon>
    </lineage>
</organism>
<evidence type="ECO:0000313" key="2">
    <source>
        <dbReference type="Proteomes" id="UP000019140"/>
    </source>
</evidence>
<dbReference type="InterPro" id="IPR038058">
    <property type="entry name" value="PhnH-like_sp"/>
</dbReference>
<dbReference type="NCBIfam" id="TIGR03292">
    <property type="entry name" value="PhnH_redo"/>
    <property type="match status" value="1"/>
</dbReference>
<accession>W4M9Z2</accession>
<reference evidence="1 2" key="1">
    <citation type="journal article" date="2014" name="Nature">
        <title>An environmental bacterial taxon with a large and distinct metabolic repertoire.</title>
        <authorList>
            <person name="Wilson M.C."/>
            <person name="Mori T."/>
            <person name="Ruckert C."/>
            <person name="Uria A.R."/>
            <person name="Helf M.J."/>
            <person name="Takada K."/>
            <person name="Gernert C."/>
            <person name="Steffens U.A."/>
            <person name="Heycke N."/>
            <person name="Schmitt S."/>
            <person name="Rinke C."/>
            <person name="Helfrich E.J."/>
            <person name="Brachmann A.O."/>
            <person name="Gurgui C."/>
            <person name="Wakimoto T."/>
            <person name="Kracht M."/>
            <person name="Crusemann M."/>
            <person name="Hentschel U."/>
            <person name="Abe I."/>
            <person name="Matsunaga S."/>
            <person name="Kalinowski J."/>
            <person name="Takeyama H."/>
            <person name="Piel J."/>
        </authorList>
    </citation>
    <scope>NUCLEOTIDE SEQUENCE [LARGE SCALE GENOMIC DNA]</scope>
    <source>
        <strain evidence="2">TSY2</strain>
    </source>
</reference>
<dbReference type="HOGENOM" id="CLU_115317_1_0_7"/>
<dbReference type="EMBL" id="AZHX01000548">
    <property type="protein sequence ID" value="ETX07018.1"/>
    <property type="molecule type" value="Genomic_DNA"/>
</dbReference>
<gene>
    <name evidence="1" type="ORF">ETSY2_13665</name>
</gene>
<dbReference type="AlphaFoldDB" id="W4M9Z2"/>
<dbReference type="SUPFAM" id="SSF159709">
    <property type="entry name" value="PhnH-like"/>
    <property type="match status" value="1"/>
</dbReference>
<name>W4M9Z2_9BACT</name>